<dbReference type="InterPro" id="IPR022186">
    <property type="entry name" value="DUF3713"/>
</dbReference>
<proteinExistence type="inferred from homology"/>
<dbReference type="Proteomes" id="UP000007105">
    <property type="component" value="Chromosome"/>
</dbReference>
<reference evidence="4" key="1">
    <citation type="journal article" date="2012" name="J. Bacteriol.">
        <title>Complete genome sequence of Mycoplasma pneumoniae type 2a strain 309, isolated in Japan.</title>
        <authorList>
            <person name="Kenri T."/>
            <person name="Horino A."/>
            <person name="Matsui M."/>
            <person name="Sasaki Y."/>
            <person name="Suzuki S."/>
            <person name="Narita M."/>
            <person name="Ohya H."/>
            <person name="Okazaki N."/>
            <person name="Shibayama K."/>
        </authorList>
    </citation>
    <scope>NUCLEOTIDE SEQUENCE [LARGE SCALE GENOMIC DNA]</scope>
    <source>
        <strain evidence="4">309</strain>
    </source>
</reference>
<name>A0AB33HQE3_MYCPM</name>
<comment type="similarity">
    <text evidence="1">Belongs to the MG307/MG309/MG338 family.</text>
</comment>
<evidence type="ECO:0000313" key="3">
    <source>
        <dbReference type="EMBL" id="BAL22020.1"/>
    </source>
</evidence>
<evidence type="ECO:0000256" key="2">
    <source>
        <dbReference type="SAM" id="SignalP"/>
    </source>
</evidence>
<evidence type="ECO:0000313" key="4">
    <source>
        <dbReference type="Proteomes" id="UP000007105"/>
    </source>
</evidence>
<dbReference type="AlphaFoldDB" id="A0AB33HQE3"/>
<protein>
    <submittedName>
        <fullName evidence="3">Lipoprotein</fullName>
    </submittedName>
</protein>
<organism evidence="3 4">
    <name type="scientific">Mycoplasmoides pneumoniae 309</name>
    <dbReference type="NCBI Taxonomy" id="1112856"/>
    <lineage>
        <taxon>Bacteria</taxon>
        <taxon>Bacillati</taxon>
        <taxon>Mycoplasmatota</taxon>
        <taxon>Mycoplasmoidales</taxon>
        <taxon>Mycoplasmoidaceae</taxon>
        <taxon>Mycoplasmoides</taxon>
    </lineage>
</organism>
<dbReference type="KEGG" id="mpm:MPNA4420"/>
<evidence type="ECO:0000256" key="1">
    <source>
        <dbReference type="ARBA" id="ARBA00010828"/>
    </source>
</evidence>
<dbReference type="Pfam" id="PF12506">
    <property type="entry name" value="DUF3713"/>
    <property type="match status" value="1"/>
</dbReference>
<dbReference type="RefSeq" id="WP_014325538.1">
    <property type="nucleotide sequence ID" value="NC_016807.1"/>
</dbReference>
<keyword evidence="2" id="KW-0732">Signal</keyword>
<dbReference type="EMBL" id="AP012303">
    <property type="protein sequence ID" value="BAL22020.1"/>
    <property type="molecule type" value="Genomic_DNA"/>
</dbReference>
<gene>
    <name evidence="3" type="ORF">MPNA4420</name>
</gene>
<feature type="chain" id="PRO_5044248079" evidence="2">
    <location>
        <begin position="30"/>
        <end position="151"/>
    </location>
</feature>
<dbReference type="PROSITE" id="PS51257">
    <property type="entry name" value="PROKAR_LIPOPROTEIN"/>
    <property type="match status" value="1"/>
</dbReference>
<accession>A0AB33HQE3</accession>
<sequence length="151" mass="16696">MKKLLIKPQFWFLTLGGFISSSVILVACATPSNSALQTVFKARSNQFFNGEQGSLQNALATALKDPEANKQFVAAPLLKALTAWYENNQDKQVTQFFKDTKKSVDEQYNQAVDKVVSASRNKNLFVQQDLLDSAGGGVRNLKSPEVVWTAH</sequence>
<feature type="signal peptide" evidence="2">
    <location>
        <begin position="1"/>
        <end position="29"/>
    </location>
</feature>
<keyword evidence="3" id="KW-0449">Lipoprotein</keyword>